<name>A0A0C3CHT4_HEBCY</name>
<dbReference type="AlphaFoldDB" id="A0A0C3CHT4"/>
<dbReference type="EMBL" id="KN831776">
    <property type="protein sequence ID" value="KIM43146.1"/>
    <property type="molecule type" value="Genomic_DNA"/>
</dbReference>
<evidence type="ECO:0000313" key="2">
    <source>
        <dbReference type="Proteomes" id="UP000053424"/>
    </source>
</evidence>
<sequence>MGLTAVSHRLHRWIATIPQYPFQLLHVNSSDMVPPVGRFRGFEYNLVPSDETADREEKYSTMI</sequence>
<keyword evidence="2" id="KW-1185">Reference proteome</keyword>
<reference evidence="2" key="2">
    <citation type="submission" date="2015-01" db="EMBL/GenBank/DDBJ databases">
        <title>Evolutionary Origins and Diversification of the Mycorrhizal Mutualists.</title>
        <authorList>
            <consortium name="DOE Joint Genome Institute"/>
            <consortium name="Mycorrhizal Genomics Consortium"/>
            <person name="Kohler A."/>
            <person name="Kuo A."/>
            <person name="Nagy L.G."/>
            <person name="Floudas D."/>
            <person name="Copeland A."/>
            <person name="Barry K.W."/>
            <person name="Cichocki N."/>
            <person name="Veneault-Fourrey C."/>
            <person name="LaButti K."/>
            <person name="Lindquist E.A."/>
            <person name="Lipzen A."/>
            <person name="Lundell T."/>
            <person name="Morin E."/>
            <person name="Murat C."/>
            <person name="Riley R."/>
            <person name="Ohm R."/>
            <person name="Sun H."/>
            <person name="Tunlid A."/>
            <person name="Henrissat B."/>
            <person name="Grigoriev I.V."/>
            <person name="Hibbett D.S."/>
            <person name="Martin F."/>
        </authorList>
    </citation>
    <scope>NUCLEOTIDE SEQUENCE [LARGE SCALE GENOMIC DNA]</scope>
    <source>
        <strain evidence="2">h7</strain>
    </source>
</reference>
<dbReference type="Proteomes" id="UP000053424">
    <property type="component" value="Unassembled WGS sequence"/>
</dbReference>
<gene>
    <name evidence="1" type="ORF">M413DRAFT_443955</name>
</gene>
<protein>
    <submittedName>
        <fullName evidence="1">Uncharacterized protein</fullName>
    </submittedName>
</protein>
<reference evidence="1 2" key="1">
    <citation type="submission" date="2014-04" db="EMBL/GenBank/DDBJ databases">
        <authorList>
            <consortium name="DOE Joint Genome Institute"/>
            <person name="Kuo A."/>
            <person name="Gay G."/>
            <person name="Dore J."/>
            <person name="Kohler A."/>
            <person name="Nagy L.G."/>
            <person name="Floudas D."/>
            <person name="Copeland A."/>
            <person name="Barry K.W."/>
            <person name="Cichocki N."/>
            <person name="Veneault-Fourrey C."/>
            <person name="LaButti K."/>
            <person name="Lindquist E.A."/>
            <person name="Lipzen A."/>
            <person name="Lundell T."/>
            <person name="Morin E."/>
            <person name="Murat C."/>
            <person name="Sun H."/>
            <person name="Tunlid A."/>
            <person name="Henrissat B."/>
            <person name="Grigoriev I.V."/>
            <person name="Hibbett D.S."/>
            <person name="Martin F."/>
            <person name="Nordberg H.P."/>
            <person name="Cantor M.N."/>
            <person name="Hua S.X."/>
        </authorList>
    </citation>
    <scope>NUCLEOTIDE SEQUENCE [LARGE SCALE GENOMIC DNA]</scope>
    <source>
        <strain evidence="2">h7</strain>
    </source>
</reference>
<organism evidence="1 2">
    <name type="scientific">Hebeloma cylindrosporum</name>
    <dbReference type="NCBI Taxonomy" id="76867"/>
    <lineage>
        <taxon>Eukaryota</taxon>
        <taxon>Fungi</taxon>
        <taxon>Dikarya</taxon>
        <taxon>Basidiomycota</taxon>
        <taxon>Agaricomycotina</taxon>
        <taxon>Agaricomycetes</taxon>
        <taxon>Agaricomycetidae</taxon>
        <taxon>Agaricales</taxon>
        <taxon>Agaricineae</taxon>
        <taxon>Hymenogastraceae</taxon>
        <taxon>Hebeloma</taxon>
    </lineage>
</organism>
<proteinExistence type="predicted"/>
<accession>A0A0C3CHT4</accession>
<evidence type="ECO:0000313" key="1">
    <source>
        <dbReference type="EMBL" id="KIM43146.1"/>
    </source>
</evidence>
<dbReference type="HOGENOM" id="CLU_2886057_0_0_1"/>